<dbReference type="EMBL" id="MPJW01000088">
    <property type="protein sequence ID" value="OLU41304.1"/>
    <property type="molecule type" value="Genomic_DNA"/>
</dbReference>
<name>A0A1U7NHJ4_9FIRM</name>
<gene>
    <name evidence="1" type="ORF">BO222_03525</name>
</gene>
<dbReference type="GeneID" id="82202293"/>
<dbReference type="OrthoDB" id="2052648at2"/>
<dbReference type="RefSeq" id="WP_075818400.1">
    <property type="nucleotide sequence ID" value="NZ_CAPNHH010000034.1"/>
</dbReference>
<evidence type="ECO:0000313" key="1">
    <source>
        <dbReference type="EMBL" id="OLU41304.1"/>
    </source>
</evidence>
<protein>
    <submittedName>
        <fullName evidence="1">Uncharacterized protein</fullName>
    </submittedName>
</protein>
<dbReference type="Gene3D" id="2.40.30.200">
    <property type="match status" value="1"/>
</dbReference>
<reference evidence="1 2" key="1">
    <citation type="submission" date="2016-11" db="EMBL/GenBank/DDBJ databases">
        <title>Description of two novel members of the family Erysipelotrichaceae: Ileibacterium lipovorans gen. nov., sp. nov. and Dubosiella newyorkensis, gen. nov., sp. nov.</title>
        <authorList>
            <person name="Cox L.M."/>
            <person name="Sohn J."/>
            <person name="Tyrrell K.L."/>
            <person name="Citron D.M."/>
            <person name="Lawson P.A."/>
            <person name="Patel N.B."/>
            <person name="Iizumi T."/>
            <person name="Perez-Perez G.I."/>
            <person name="Goldstein E.J."/>
            <person name="Blaser M.J."/>
        </authorList>
    </citation>
    <scope>NUCLEOTIDE SEQUENCE [LARGE SCALE GENOMIC DNA]</scope>
    <source>
        <strain evidence="1 2">NYU-BL-A3</strain>
    </source>
</reference>
<sequence>MAILSSKQIRLNPYFNINDKSRIPHSITFGKRNTWDHWGIVPTSLPVISPPGIDIRSDPNSLKNGSIIGGDIIAPYTTLQNREGDIEFIVVDQRWNWAELYSEIMSHLHGFKMKAILEDDPEYFYQGRFSVSGWDSSNDDYSRITISYNLDAYKYLITDPTIKEI</sequence>
<dbReference type="AlphaFoldDB" id="A0A1U7NHJ4"/>
<dbReference type="Proteomes" id="UP000186341">
    <property type="component" value="Unassembled WGS sequence"/>
</dbReference>
<accession>A0A1U7NHJ4</accession>
<keyword evidence="2" id="KW-1185">Reference proteome</keyword>
<organism evidence="1 2">
    <name type="scientific">Ileibacterium valens</name>
    <dbReference type="NCBI Taxonomy" id="1862668"/>
    <lineage>
        <taxon>Bacteria</taxon>
        <taxon>Bacillati</taxon>
        <taxon>Bacillota</taxon>
        <taxon>Erysipelotrichia</taxon>
        <taxon>Erysipelotrichales</taxon>
        <taxon>Erysipelotrichaceae</taxon>
        <taxon>Ileibacterium</taxon>
    </lineage>
</organism>
<evidence type="ECO:0000313" key="2">
    <source>
        <dbReference type="Proteomes" id="UP000186341"/>
    </source>
</evidence>
<comment type="caution">
    <text evidence="1">The sequence shown here is derived from an EMBL/GenBank/DDBJ whole genome shotgun (WGS) entry which is preliminary data.</text>
</comment>
<proteinExistence type="predicted"/>